<reference evidence="2" key="1">
    <citation type="journal article" date="2021" name="Nat. Commun.">
        <title>Genetic determinants of endophytism in the Arabidopsis root mycobiome.</title>
        <authorList>
            <person name="Mesny F."/>
            <person name="Miyauchi S."/>
            <person name="Thiergart T."/>
            <person name="Pickel B."/>
            <person name="Atanasova L."/>
            <person name="Karlsson M."/>
            <person name="Huettel B."/>
            <person name="Barry K.W."/>
            <person name="Haridas S."/>
            <person name="Chen C."/>
            <person name="Bauer D."/>
            <person name="Andreopoulos W."/>
            <person name="Pangilinan J."/>
            <person name="LaButti K."/>
            <person name="Riley R."/>
            <person name="Lipzen A."/>
            <person name="Clum A."/>
            <person name="Drula E."/>
            <person name="Henrissat B."/>
            <person name="Kohler A."/>
            <person name="Grigoriev I.V."/>
            <person name="Martin F.M."/>
            <person name="Hacquard S."/>
        </authorList>
    </citation>
    <scope>NUCLEOTIDE SEQUENCE</scope>
    <source>
        <strain evidence="2">MPI-CAGE-AT-0016</strain>
    </source>
</reference>
<keyword evidence="1" id="KW-1133">Transmembrane helix</keyword>
<accession>A0A8K0TFN3</accession>
<name>A0A8K0TFN3_9PEZI</name>
<keyword evidence="1" id="KW-0472">Membrane</keyword>
<sequence>MLAFLVGVAGSLATMFLFWMAFHGPNQYIEDLKSEADDVSRPKDEARLKYVLSLAARLRRRIGRLYLMWALASILFCYVVFIRLQSRESVAASLFVDLIQLMVACDSATSNKCKAFKIIRVLKDFGVLKSIHLGYEIQRKGGHEEFLGKEEAAAWTVVVTTPIVI</sequence>
<dbReference type="AlphaFoldDB" id="A0A8K0TFN3"/>
<dbReference type="EMBL" id="JAGPXD010000003">
    <property type="protein sequence ID" value="KAH7363649.1"/>
    <property type="molecule type" value="Genomic_DNA"/>
</dbReference>
<comment type="caution">
    <text evidence="2">The sequence shown here is derived from an EMBL/GenBank/DDBJ whole genome shotgun (WGS) entry which is preliminary data.</text>
</comment>
<protein>
    <submittedName>
        <fullName evidence="2">Uncharacterized protein</fullName>
    </submittedName>
</protein>
<dbReference type="Proteomes" id="UP000813385">
    <property type="component" value="Unassembled WGS sequence"/>
</dbReference>
<feature type="transmembrane region" description="Helical" evidence="1">
    <location>
        <begin position="65"/>
        <end position="84"/>
    </location>
</feature>
<keyword evidence="3" id="KW-1185">Reference proteome</keyword>
<feature type="transmembrane region" description="Helical" evidence="1">
    <location>
        <begin position="6"/>
        <end position="24"/>
    </location>
</feature>
<proteinExistence type="predicted"/>
<evidence type="ECO:0000256" key="1">
    <source>
        <dbReference type="SAM" id="Phobius"/>
    </source>
</evidence>
<organism evidence="2 3">
    <name type="scientific">Plectosphaerella cucumerina</name>
    <dbReference type="NCBI Taxonomy" id="40658"/>
    <lineage>
        <taxon>Eukaryota</taxon>
        <taxon>Fungi</taxon>
        <taxon>Dikarya</taxon>
        <taxon>Ascomycota</taxon>
        <taxon>Pezizomycotina</taxon>
        <taxon>Sordariomycetes</taxon>
        <taxon>Hypocreomycetidae</taxon>
        <taxon>Glomerellales</taxon>
        <taxon>Plectosphaerellaceae</taxon>
        <taxon>Plectosphaerella</taxon>
    </lineage>
</organism>
<keyword evidence="1" id="KW-0812">Transmembrane</keyword>
<evidence type="ECO:0000313" key="3">
    <source>
        <dbReference type="Proteomes" id="UP000813385"/>
    </source>
</evidence>
<gene>
    <name evidence="2" type="ORF">B0T11DRAFT_298882</name>
</gene>
<evidence type="ECO:0000313" key="2">
    <source>
        <dbReference type="EMBL" id="KAH7363649.1"/>
    </source>
</evidence>